<evidence type="ECO:0000256" key="3">
    <source>
        <dbReference type="ARBA" id="ARBA00022982"/>
    </source>
</evidence>
<gene>
    <name evidence="9" type="primary">trxA</name>
    <name evidence="9" type="ORF">GCM10011609_85310</name>
</gene>
<dbReference type="Pfam" id="PF00085">
    <property type="entry name" value="Thioredoxin"/>
    <property type="match status" value="1"/>
</dbReference>
<evidence type="ECO:0000256" key="2">
    <source>
        <dbReference type="ARBA" id="ARBA00022448"/>
    </source>
</evidence>
<dbReference type="Proteomes" id="UP000597656">
    <property type="component" value="Unassembled WGS sequence"/>
</dbReference>
<name>A0ABQ2IS70_9PSEU</name>
<evidence type="ECO:0000313" key="10">
    <source>
        <dbReference type="Proteomes" id="UP000597656"/>
    </source>
</evidence>
<dbReference type="InterPro" id="IPR013766">
    <property type="entry name" value="Thioredoxin_domain"/>
</dbReference>
<reference evidence="10" key="1">
    <citation type="journal article" date="2019" name="Int. J. Syst. Evol. Microbiol.">
        <title>The Global Catalogue of Microorganisms (GCM) 10K type strain sequencing project: providing services to taxonomists for standard genome sequencing and annotation.</title>
        <authorList>
            <consortium name="The Broad Institute Genomics Platform"/>
            <consortium name="The Broad Institute Genome Sequencing Center for Infectious Disease"/>
            <person name="Wu L."/>
            <person name="Ma J."/>
        </authorList>
    </citation>
    <scope>NUCLEOTIDE SEQUENCE [LARGE SCALE GENOMIC DNA]</scope>
    <source>
        <strain evidence="10">CGMCC 4.7319</strain>
    </source>
</reference>
<dbReference type="PROSITE" id="PS51352">
    <property type="entry name" value="THIOREDOXIN_2"/>
    <property type="match status" value="1"/>
</dbReference>
<evidence type="ECO:0000313" key="9">
    <source>
        <dbReference type="EMBL" id="GGN28807.1"/>
    </source>
</evidence>
<dbReference type="InterPro" id="IPR005746">
    <property type="entry name" value="Thioredoxin"/>
</dbReference>
<evidence type="ECO:0000256" key="6">
    <source>
        <dbReference type="NCBIfam" id="TIGR01068"/>
    </source>
</evidence>
<evidence type="ECO:0000256" key="5">
    <source>
        <dbReference type="ARBA" id="ARBA00023284"/>
    </source>
</evidence>
<dbReference type="PRINTS" id="PR00421">
    <property type="entry name" value="THIOREDOXIN"/>
</dbReference>
<comment type="similarity">
    <text evidence="1 7">Belongs to the thioredoxin family.</text>
</comment>
<proteinExistence type="inferred from homology"/>
<keyword evidence="2" id="KW-0813">Transport</keyword>
<dbReference type="SUPFAM" id="SSF52833">
    <property type="entry name" value="Thioredoxin-like"/>
    <property type="match status" value="1"/>
</dbReference>
<dbReference type="PIRSF" id="PIRSF000077">
    <property type="entry name" value="Thioredoxin"/>
    <property type="match status" value="1"/>
</dbReference>
<keyword evidence="3" id="KW-0249">Electron transport</keyword>
<dbReference type="Gene3D" id="3.40.30.10">
    <property type="entry name" value="Glutaredoxin"/>
    <property type="match status" value="1"/>
</dbReference>
<organism evidence="9 10">
    <name type="scientific">Lentzea pudingi</name>
    <dbReference type="NCBI Taxonomy" id="1789439"/>
    <lineage>
        <taxon>Bacteria</taxon>
        <taxon>Bacillati</taxon>
        <taxon>Actinomycetota</taxon>
        <taxon>Actinomycetes</taxon>
        <taxon>Pseudonocardiales</taxon>
        <taxon>Pseudonocardiaceae</taxon>
        <taxon>Lentzea</taxon>
    </lineage>
</organism>
<dbReference type="CDD" id="cd02947">
    <property type="entry name" value="TRX_family"/>
    <property type="match status" value="1"/>
</dbReference>
<dbReference type="InterPro" id="IPR036249">
    <property type="entry name" value="Thioredoxin-like_sf"/>
</dbReference>
<keyword evidence="10" id="KW-1185">Reference proteome</keyword>
<evidence type="ECO:0000256" key="4">
    <source>
        <dbReference type="ARBA" id="ARBA00023157"/>
    </source>
</evidence>
<protein>
    <recommendedName>
        <fullName evidence="6 7">Thioredoxin</fullName>
    </recommendedName>
</protein>
<sequence length="106" mass="11379">MTLADVTTDSFDSDVLGADKPVLVDFWAPWCGPCKALSPVVTDIAVEHQDKISVVKIDIDANPDIAVRYSVLSIPTLVLFSGGEPVATLTAPRKRADIVKALSTWL</sequence>
<evidence type="ECO:0000256" key="7">
    <source>
        <dbReference type="PIRNR" id="PIRNR000077"/>
    </source>
</evidence>
<dbReference type="PANTHER" id="PTHR45663:SF11">
    <property type="entry name" value="GEO12009P1"/>
    <property type="match status" value="1"/>
</dbReference>
<keyword evidence="5" id="KW-0676">Redox-active center</keyword>
<keyword evidence="4" id="KW-1015">Disulfide bond</keyword>
<dbReference type="PROSITE" id="PS00194">
    <property type="entry name" value="THIOREDOXIN_1"/>
    <property type="match status" value="1"/>
</dbReference>
<dbReference type="InterPro" id="IPR017937">
    <property type="entry name" value="Thioredoxin_CS"/>
</dbReference>
<dbReference type="NCBIfam" id="TIGR01068">
    <property type="entry name" value="thioredoxin"/>
    <property type="match status" value="1"/>
</dbReference>
<feature type="domain" description="Thioredoxin" evidence="8">
    <location>
        <begin position="1"/>
        <end position="106"/>
    </location>
</feature>
<dbReference type="PANTHER" id="PTHR45663">
    <property type="entry name" value="GEO12009P1"/>
    <property type="match status" value="1"/>
</dbReference>
<evidence type="ECO:0000256" key="1">
    <source>
        <dbReference type="ARBA" id="ARBA00008987"/>
    </source>
</evidence>
<evidence type="ECO:0000259" key="8">
    <source>
        <dbReference type="PROSITE" id="PS51352"/>
    </source>
</evidence>
<dbReference type="EMBL" id="BMNC01000029">
    <property type="protein sequence ID" value="GGN28807.1"/>
    <property type="molecule type" value="Genomic_DNA"/>
</dbReference>
<accession>A0ABQ2IS70</accession>
<comment type="caution">
    <text evidence="9">The sequence shown here is derived from an EMBL/GenBank/DDBJ whole genome shotgun (WGS) entry which is preliminary data.</text>
</comment>